<keyword evidence="2" id="KW-1185">Reference proteome</keyword>
<gene>
    <name evidence="1" type="ORF">OXU80_09075</name>
</gene>
<accession>A0ACD4NTZ4</accession>
<dbReference type="EMBL" id="CP113520">
    <property type="protein sequence ID" value="WAJ30336.1"/>
    <property type="molecule type" value="Genomic_DNA"/>
</dbReference>
<dbReference type="Proteomes" id="UP001163223">
    <property type="component" value="Chromosome"/>
</dbReference>
<sequence length="331" mass="34670">MKRVVITGASSGIGAATAEAFAAAGAQLVLAARGKEALDVVAERCWARGAEVLTVPVDVADADAVAALARAARDWMGGIDVWFSNVGVGVVGRFHEVPIEAHRRVIESNLVGHLNDAHAVLSIFIQQRRGIFINMISVGGFLPAPWAVAYTASKFGLRGMSQALRGELSAYPGIHVCDVYPTFVDTPAIRHAGNYTGGETSVPPGVLDPRTVARAVVRLADRPRPTTAVGAPAGLMSLAQVLAPNLGATAMNAFLGSYFRRAVRTGPTDGNLFAPPADDGAIDGGFRRPDQRRQAAGLAAIAGVAALGGLALLLGRSGRGTRRRRLDDRWR</sequence>
<protein>
    <submittedName>
        <fullName evidence="1">SDR family oxidoreductase</fullName>
    </submittedName>
</protein>
<reference evidence="1" key="1">
    <citation type="submission" date="2022-11" db="EMBL/GenBank/DDBJ databases">
        <title>beta-Carotene-producing bacterium, Jeongeuplla avenae sp. nov., alleviates the salt stress of Arabidopsis seedlings.</title>
        <authorList>
            <person name="Jiang L."/>
            <person name="Lee J."/>
        </authorList>
    </citation>
    <scope>NUCLEOTIDE SEQUENCE</scope>
    <source>
        <strain evidence="1">DY_R2A_6</strain>
    </source>
</reference>
<evidence type="ECO:0000313" key="2">
    <source>
        <dbReference type="Proteomes" id="UP001163223"/>
    </source>
</evidence>
<proteinExistence type="predicted"/>
<evidence type="ECO:0000313" key="1">
    <source>
        <dbReference type="EMBL" id="WAJ30336.1"/>
    </source>
</evidence>
<name>A0ACD4NTZ4_9HYPH</name>
<organism evidence="1 2">
    <name type="scientific">Antarcticirhabdus aurantiaca</name>
    <dbReference type="NCBI Taxonomy" id="2606717"/>
    <lineage>
        <taxon>Bacteria</taxon>
        <taxon>Pseudomonadati</taxon>
        <taxon>Pseudomonadota</taxon>
        <taxon>Alphaproteobacteria</taxon>
        <taxon>Hyphomicrobiales</taxon>
        <taxon>Aurantimonadaceae</taxon>
        <taxon>Antarcticirhabdus</taxon>
    </lineage>
</organism>